<feature type="binding site" evidence="12">
    <location>
        <position position="99"/>
    </location>
    <ligand>
        <name>Mg(2+)</name>
        <dbReference type="ChEBI" id="CHEBI:18420"/>
        <label>1</label>
        <note>catalytic</note>
    </ligand>
</feature>
<evidence type="ECO:0000256" key="9">
    <source>
        <dbReference type="ARBA" id="ARBA00023102"/>
    </source>
</evidence>
<evidence type="ECO:0000256" key="3">
    <source>
        <dbReference type="ARBA" id="ARBA00009759"/>
    </source>
</evidence>
<dbReference type="InterPro" id="IPR020583">
    <property type="entry name" value="Inositol_monoP_metal-BS"/>
</dbReference>
<feature type="binding site" evidence="12">
    <location>
        <position position="97"/>
    </location>
    <ligand>
        <name>Mg(2+)</name>
        <dbReference type="ChEBI" id="CHEBI:18420"/>
        <label>1</label>
        <note>catalytic</note>
    </ligand>
</feature>
<dbReference type="PANTHER" id="PTHR20854:SF4">
    <property type="entry name" value="INOSITOL-1-MONOPHOSPHATASE-RELATED"/>
    <property type="match status" value="1"/>
</dbReference>
<evidence type="ECO:0000256" key="5">
    <source>
        <dbReference type="ARBA" id="ARBA00022605"/>
    </source>
</evidence>
<keyword evidence="7" id="KW-0378">Hydrolase</keyword>
<keyword evidence="8 12" id="KW-0460">Magnesium</keyword>
<evidence type="ECO:0000313" key="13">
    <source>
        <dbReference type="EMBL" id="GAK45709.1"/>
    </source>
</evidence>
<evidence type="ECO:0000256" key="1">
    <source>
        <dbReference type="ARBA" id="ARBA00001946"/>
    </source>
</evidence>
<sequence>MFKAPPSQLSDLEADELSRFALTLAQAAAGVTLPHFRNGTKIDNKLADGAFDPVTAADRDAETVIRRAVKDAYPDHGIFGEEHGKEEGTSPLTWVIDPIDGTRSFISGVPLWGTLIALNDGTYPRVGLMSQPYLDEIYLGTGSAARLIRHGRESVLRTRPCDGLEHAILGATDPAIFFGAGEHDAFEALSAKARLRRFGGDCYFYCLLAAGQIDLVVEAALNPYDIQALIPVIEGAGGIITTWAGGDPQEGGQIVAAGDKRTHEQALSILAKAAR</sequence>
<dbReference type="PANTHER" id="PTHR20854">
    <property type="entry name" value="INOSITOL MONOPHOSPHATASE"/>
    <property type="match status" value="1"/>
</dbReference>
<name>A0A081BCE1_9HYPH</name>
<dbReference type="Pfam" id="PF00459">
    <property type="entry name" value="Inositol_P"/>
    <property type="match status" value="1"/>
</dbReference>
<organism evidence="13 14">
    <name type="scientific">Tepidicaulis marinus</name>
    <dbReference type="NCBI Taxonomy" id="1333998"/>
    <lineage>
        <taxon>Bacteria</taxon>
        <taxon>Pseudomonadati</taxon>
        <taxon>Pseudomonadota</taxon>
        <taxon>Alphaproteobacteria</taxon>
        <taxon>Hyphomicrobiales</taxon>
        <taxon>Parvibaculaceae</taxon>
        <taxon>Tepidicaulis</taxon>
    </lineage>
</organism>
<protein>
    <recommendedName>
        <fullName evidence="4 11">Histidinol-phosphatase</fullName>
        <ecNumber evidence="4 11">3.1.3.15</ecNumber>
    </recommendedName>
</protein>
<dbReference type="UniPathway" id="UPA00031">
    <property type="reaction ID" value="UER00013"/>
</dbReference>
<keyword evidence="5" id="KW-0028">Amino-acid biosynthesis</keyword>
<evidence type="ECO:0000256" key="10">
    <source>
        <dbReference type="ARBA" id="ARBA00049158"/>
    </source>
</evidence>
<evidence type="ECO:0000313" key="14">
    <source>
        <dbReference type="Proteomes" id="UP000028702"/>
    </source>
</evidence>
<reference evidence="13 14" key="1">
    <citation type="submission" date="2014-07" db="EMBL/GenBank/DDBJ databases">
        <title>Tepidicaulis marinum gen. nov., sp. nov., a novel marine bacterium denitrifying nitrate to nitrous oxide strictly under microaerobic conditions.</title>
        <authorList>
            <person name="Takeuchi M."/>
            <person name="Yamagishi T."/>
            <person name="Kamagata Y."/>
            <person name="Oshima K."/>
            <person name="Hattori M."/>
            <person name="Katayama T."/>
            <person name="Hanada S."/>
            <person name="Tamaki H."/>
            <person name="Marumo K."/>
            <person name="Maeda H."/>
            <person name="Nedachi M."/>
            <person name="Iwasaki W."/>
            <person name="Suwa Y."/>
            <person name="Sakata S."/>
        </authorList>
    </citation>
    <scope>NUCLEOTIDE SEQUENCE [LARGE SCALE GENOMIC DNA]</scope>
    <source>
        <strain evidence="13 14">MA2</strain>
    </source>
</reference>
<dbReference type="CDD" id="cd01641">
    <property type="entry name" value="Bacterial_IMPase_like_1"/>
    <property type="match status" value="1"/>
</dbReference>
<dbReference type="PRINTS" id="PR00377">
    <property type="entry name" value="IMPHPHTASES"/>
</dbReference>
<evidence type="ECO:0000256" key="2">
    <source>
        <dbReference type="ARBA" id="ARBA00004970"/>
    </source>
</evidence>
<evidence type="ECO:0000256" key="4">
    <source>
        <dbReference type="ARBA" id="ARBA00013085"/>
    </source>
</evidence>
<evidence type="ECO:0000256" key="8">
    <source>
        <dbReference type="ARBA" id="ARBA00022842"/>
    </source>
</evidence>
<dbReference type="GO" id="GO:0007165">
    <property type="term" value="P:signal transduction"/>
    <property type="evidence" value="ECO:0007669"/>
    <property type="project" value="TreeGrafter"/>
</dbReference>
<dbReference type="RefSeq" id="WP_045447203.1">
    <property type="nucleotide sequence ID" value="NZ_BBIO01000011.1"/>
</dbReference>
<comment type="similarity">
    <text evidence="3">Belongs to the inositol monophosphatase superfamily.</text>
</comment>
<gene>
    <name evidence="13" type="ORF">M2A_2208</name>
</gene>
<dbReference type="NCBIfam" id="TIGR02067">
    <property type="entry name" value="his_9_HisN"/>
    <property type="match status" value="1"/>
</dbReference>
<evidence type="ECO:0000256" key="7">
    <source>
        <dbReference type="ARBA" id="ARBA00022801"/>
    </source>
</evidence>
<keyword evidence="6 12" id="KW-0479">Metal-binding</keyword>
<dbReference type="GO" id="GO:0006020">
    <property type="term" value="P:inositol metabolic process"/>
    <property type="evidence" value="ECO:0007669"/>
    <property type="project" value="TreeGrafter"/>
</dbReference>
<evidence type="ECO:0000256" key="12">
    <source>
        <dbReference type="PIRSR" id="PIRSR600760-2"/>
    </source>
</evidence>
<dbReference type="GO" id="GO:0008934">
    <property type="term" value="F:inositol monophosphate 1-phosphatase activity"/>
    <property type="evidence" value="ECO:0007669"/>
    <property type="project" value="TreeGrafter"/>
</dbReference>
<dbReference type="InterPro" id="IPR011809">
    <property type="entry name" value="His_9_proposed"/>
</dbReference>
<dbReference type="AlphaFoldDB" id="A0A081BCE1"/>
<comment type="catalytic activity">
    <reaction evidence="10">
        <text>L-histidinol phosphate + H2O = L-histidinol + phosphate</text>
        <dbReference type="Rhea" id="RHEA:14465"/>
        <dbReference type="ChEBI" id="CHEBI:15377"/>
        <dbReference type="ChEBI" id="CHEBI:43474"/>
        <dbReference type="ChEBI" id="CHEBI:57699"/>
        <dbReference type="ChEBI" id="CHEBI:57980"/>
        <dbReference type="EC" id="3.1.3.15"/>
    </reaction>
</comment>
<accession>A0A081BCE1</accession>
<dbReference type="STRING" id="1333998.M2A_2208"/>
<dbReference type="InterPro" id="IPR000760">
    <property type="entry name" value="Inositol_monophosphatase-like"/>
</dbReference>
<dbReference type="PROSITE" id="PS00629">
    <property type="entry name" value="IMP_1"/>
    <property type="match status" value="1"/>
</dbReference>
<dbReference type="Gene3D" id="3.40.190.80">
    <property type="match status" value="1"/>
</dbReference>
<evidence type="ECO:0000256" key="6">
    <source>
        <dbReference type="ARBA" id="ARBA00022723"/>
    </source>
</evidence>
<dbReference type="EMBL" id="BBIO01000011">
    <property type="protein sequence ID" value="GAK45709.1"/>
    <property type="molecule type" value="Genomic_DNA"/>
</dbReference>
<dbReference type="EC" id="3.1.3.15" evidence="4 11"/>
<feature type="binding site" evidence="12">
    <location>
        <position position="81"/>
    </location>
    <ligand>
        <name>Mg(2+)</name>
        <dbReference type="ChEBI" id="CHEBI:18420"/>
        <label>1</label>
        <note>catalytic</note>
    </ligand>
</feature>
<dbReference type="GO" id="GO:0000105">
    <property type="term" value="P:L-histidine biosynthetic process"/>
    <property type="evidence" value="ECO:0007669"/>
    <property type="project" value="UniProtKB-UniRule"/>
</dbReference>
<keyword evidence="14" id="KW-1185">Reference proteome</keyword>
<comment type="cofactor">
    <cofactor evidence="1 12">
        <name>Mg(2+)</name>
        <dbReference type="ChEBI" id="CHEBI:18420"/>
    </cofactor>
</comment>
<dbReference type="Proteomes" id="UP000028702">
    <property type="component" value="Unassembled WGS sequence"/>
</dbReference>
<dbReference type="eggNOG" id="COG0483">
    <property type="taxonomic scope" value="Bacteria"/>
</dbReference>
<comment type="caution">
    <text evidence="13">The sequence shown here is derived from an EMBL/GenBank/DDBJ whole genome shotgun (WGS) entry which is preliminary data.</text>
</comment>
<feature type="binding site" evidence="12">
    <location>
        <position position="100"/>
    </location>
    <ligand>
        <name>Mg(2+)</name>
        <dbReference type="ChEBI" id="CHEBI:18420"/>
        <label>1</label>
        <note>catalytic</note>
    </ligand>
</feature>
<evidence type="ECO:0000256" key="11">
    <source>
        <dbReference type="NCBIfam" id="TIGR02067"/>
    </source>
</evidence>
<proteinExistence type="inferred from homology"/>
<dbReference type="Gene3D" id="3.30.540.10">
    <property type="entry name" value="Fructose-1,6-Bisphosphatase, subunit A, domain 1"/>
    <property type="match status" value="1"/>
</dbReference>
<dbReference type="GO" id="GO:0004401">
    <property type="term" value="F:histidinol-phosphatase activity"/>
    <property type="evidence" value="ECO:0007669"/>
    <property type="project" value="UniProtKB-UniRule"/>
</dbReference>
<dbReference type="GO" id="GO:0046872">
    <property type="term" value="F:metal ion binding"/>
    <property type="evidence" value="ECO:0007669"/>
    <property type="project" value="UniProtKB-KW"/>
</dbReference>
<comment type="pathway">
    <text evidence="2">Amino-acid biosynthesis; L-histidine biosynthesis; L-histidine from 5-phospho-alpha-D-ribose 1-diphosphate: step 8/9.</text>
</comment>
<dbReference type="SUPFAM" id="SSF56655">
    <property type="entry name" value="Carbohydrate phosphatase"/>
    <property type="match status" value="1"/>
</dbReference>
<keyword evidence="9" id="KW-0368">Histidine biosynthesis</keyword>
<feature type="binding site" evidence="12">
    <location>
        <position position="225"/>
    </location>
    <ligand>
        <name>Mg(2+)</name>
        <dbReference type="ChEBI" id="CHEBI:18420"/>
        <label>1</label>
        <note>catalytic</note>
    </ligand>
</feature>